<protein>
    <recommendedName>
        <fullName evidence="4">Glycoside hydrolase family 5 domain-containing protein</fullName>
    </recommendedName>
</protein>
<keyword evidence="1" id="KW-0732">Signal</keyword>
<dbReference type="KEGG" id="tpla:ElP_63970"/>
<feature type="signal peptide" evidence="1">
    <location>
        <begin position="1"/>
        <end position="21"/>
    </location>
</feature>
<evidence type="ECO:0000256" key="1">
    <source>
        <dbReference type="SAM" id="SignalP"/>
    </source>
</evidence>
<dbReference type="Gene3D" id="3.20.20.80">
    <property type="entry name" value="Glycosidases"/>
    <property type="match status" value="1"/>
</dbReference>
<sequence length="459" mass="51205" precursor="true">MSSLPLSLALMALLPPAAPQARPISLHPENPHYFEFRGEPTILVTSGEHYGAVLNLDFDFLPYLDELQTRGFNQTRTFSGTYYEVPGSFKIQHNTLAPKPERYQSPWVKAEDGRYDLDRFDPGYFDRLRAFVSAAGERGIVVEYVLFCPFYNDDLWAVNPMNARNNVNGVGDFDRTEAYTLDHPELLEKQLAFVRRAVRELREFDNVYFEVCNEPYFGGVTGEWQDRIIAEIVEAESDLEHPHLIARNIANEKAEITDPNPAVSLFNFHYAAPEAALANLDLNKALGDDETGFDGNDDRPYRTEAWRFLLSGGALFGHLDYSFTPDHEDGSAPIETPTPGGGGPTFRGQLAFLKRFLESFDFLRMSPEKGFLSSVEPAGMADELAAMAVPDLRAIALYAPEGPRLSLGLDLPALPYRFEWIDPRTGAVLASGEFEGGDGVSLDAPEYDEDIALGIEARE</sequence>
<keyword evidence="3" id="KW-1185">Reference proteome</keyword>
<dbReference type="RefSeq" id="WP_145276930.1">
    <property type="nucleotide sequence ID" value="NZ_CP036426.1"/>
</dbReference>
<evidence type="ECO:0000313" key="2">
    <source>
        <dbReference type="EMBL" id="QDV38442.1"/>
    </source>
</evidence>
<dbReference type="SUPFAM" id="SSF51445">
    <property type="entry name" value="(Trans)glycosidases"/>
    <property type="match status" value="1"/>
</dbReference>
<name>A0A518HC50_9BACT</name>
<dbReference type="Proteomes" id="UP000317835">
    <property type="component" value="Chromosome"/>
</dbReference>
<dbReference type="EMBL" id="CP036426">
    <property type="protein sequence ID" value="QDV38442.1"/>
    <property type="molecule type" value="Genomic_DNA"/>
</dbReference>
<organism evidence="2 3">
    <name type="scientific">Tautonia plasticadhaerens</name>
    <dbReference type="NCBI Taxonomy" id="2527974"/>
    <lineage>
        <taxon>Bacteria</taxon>
        <taxon>Pseudomonadati</taxon>
        <taxon>Planctomycetota</taxon>
        <taxon>Planctomycetia</taxon>
        <taxon>Isosphaerales</taxon>
        <taxon>Isosphaeraceae</taxon>
        <taxon>Tautonia</taxon>
    </lineage>
</organism>
<evidence type="ECO:0000313" key="3">
    <source>
        <dbReference type="Proteomes" id="UP000317835"/>
    </source>
</evidence>
<dbReference type="AlphaFoldDB" id="A0A518HC50"/>
<proteinExistence type="predicted"/>
<evidence type="ECO:0008006" key="4">
    <source>
        <dbReference type="Google" id="ProtNLM"/>
    </source>
</evidence>
<accession>A0A518HC50</accession>
<reference evidence="2 3" key="1">
    <citation type="submission" date="2019-02" db="EMBL/GenBank/DDBJ databases">
        <title>Deep-cultivation of Planctomycetes and their phenomic and genomic characterization uncovers novel biology.</title>
        <authorList>
            <person name="Wiegand S."/>
            <person name="Jogler M."/>
            <person name="Boedeker C."/>
            <person name="Pinto D."/>
            <person name="Vollmers J."/>
            <person name="Rivas-Marin E."/>
            <person name="Kohn T."/>
            <person name="Peeters S.H."/>
            <person name="Heuer A."/>
            <person name="Rast P."/>
            <person name="Oberbeckmann S."/>
            <person name="Bunk B."/>
            <person name="Jeske O."/>
            <person name="Meyerdierks A."/>
            <person name="Storesund J.E."/>
            <person name="Kallscheuer N."/>
            <person name="Luecker S."/>
            <person name="Lage O.M."/>
            <person name="Pohl T."/>
            <person name="Merkel B.J."/>
            <person name="Hornburger P."/>
            <person name="Mueller R.-W."/>
            <person name="Bruemmer F."/>
            <person name="Labrenz M."/>
            <person name="Spormann A.M."/>
            <person name="Op den Camp H."/>
            <person name="Overmann J."/>
            <person name="Amann R."/>
            <person name="Jetten M.S.M."/>
            <person name="Mascher T."/>
            <person name="Medema M.H."/>
            <person name="Devos D.P."/>
            <person name="Kaster A.-K."/>
            <person name="Ovreas L."/>
            <person name="Rohde M."/>
            <person name="Galperin M.Y."/>
            <person name="Jogler C."/>
        </authorList>
    </citation>
    <scope>NUCLEOTIDE SEQUENCE [LARGE SCALE GENOMIC DNA]</scope>
    <source>
        <strain evidence="2 3">ElP</strain>
    </source>
</reference>
<feature type="chain" id="PRO_5021702575" description="Glycoside hydrolase family 5 domain-containing protein" evidence="1">
    <location>
        <begin position="22"/>
        <end position="459"/>
    </location>
</feature>
<dbReference type="InterPro" id="IPR017853">
    <property type="entry name" value="GH"/>
</dbReference>
<gene>
    <name evidence="2" type="ORF">ElP_63970</name>
</gene>
<dbReference type="OrthoDB" id="154460at2"/>